<protein>
    <recommendedName>
        <fullName evidence="3 14">Histone-lysine N-methyltransferase, H3 lysine-79 specific</fullName>
        <ecNumber evidence="2 14">2.1.1.360</ecNumber>
    </recommendedName>
    <alternativeName>
        <fullName evidence="12 14">Histone H3-K79 methyltransferase</fullName>
    </alternativeName>
</protein>
<evidence type="ECO:0000256" key="7">
    <source>
        <dbReference type="ARBA" id="ARBA00022737"/>
    </source>
</evidence>
<dbReference type="PIRSF" id="PIRSF017570">
    <property type="entry name" value="Histone_H3-K79_MeTrfase"/>
    <property type="match status" value="1"/>
</dbReference>
<evidence type="ECO:0000256" key="8">
    <source>
        <dbReference type="ARBA" id="ARBA00022853"/>
    </source>
</evidence>
<evidence type="ECO:0000256" key="3">
    <source>
        <dbReference type="ARBA" id="ARBA00020987"/>
    </source>
</evidence>
<comment type="similarity">
    <text evidence="14">Belongs to the class I-like SAM-binding methyltransferase superfamily. DOT1 family.</text>
</comment>
<dbReference type="GO" id="GO:0140956">
    <property type="term" value="F:histone H3K79 trimethyltransferase activity"/>
    <property type="evidence" value="ECO:0007669"/>
    <property type="project" value="UniProtKB-EC"/>
</dbReference>
<feature type="region of interest" description="Disordered" evidence="16">
    <location>
        <begin position="1"/>
        <end position="155"/>
    </location>
</feature>
<dbReference type="Pfam" id="PF08123">
    <property type="entry name" value="DOT1"/>
    <property type="match status" value="1"/>
</dbReference>
<feature type="compositionally biased region" description="Low complexity" evidence="16">
    <location>
        <begin position="257"/>
        <end position="281"/>
    </location>
</feature>
<proteinExistence type="inferred from homology"/>
<dbReference type="InterPro" id="IPR025789">
    <property type="entry name" value="DOT1_dom"/>
</dbReference>
<dbReference type="AlphaFoldDB" id="A0A0F7SP37"/>
<name>A0A0F7SP37_PHARH</name>
<keyword evidence="10 14" id="KW-0804">Transcription</keyword>
<dbReference type="InterPro" id="IPR029063">
    <property type="entry name" value="SAM-dependent_MTases_sf"/>
</dbReference>
<feature type="binding site" evidence="15">
    <location>
        <begin position="436"/>
        <end position="445"/>
    </location>
    <ligand>
        <name>S-adenosyl-L-methionine</name>
        <dbReference type="ChEBI" id="CHEBI:59789"/>
    </ligand>
</feature>
<dbReference type="GO" id="GO:0005634">
    <property type="term" value="C:nucleus"/>
    <property type="evidence" value="ECO:0007669"/>
    <property type="project" value="UniProtKB-SubCell"/>
</dbReference>
<keyword evidence="6 14" id="KW-0949">S-adenosyl-L-methionine</keyword>
<keyword evidence="5 14" id="KW-0808">Transferase</keyword>
<evidence type="ECO:0000256" key="16">
    <source>
        <dbReference type="SAM" id="MobiDB-lite"/>
    </source>
</evidence>
<feature type="region of interest" description="Disordered" evidence="16">
    <location>
        <begin position="257"/>
        <end position="325"/>
    </location>
</feature>
<comment type="subcellular location">
    <subcellularLocation>
        <location evidence="1 14">Nucleus</location>
    </subcellularLocation>
</comment>
<evidence type="ECO:0000313" key="18">
    <source>
        <dbReference type="EMBL" id="CED83842.1"/>
    </source>
</evidence>
<evidence type="ECO:0000256" key="6">
    <source>
        <dbReference type="ARBA" id="ARBA00022691"/>
    </source>
</evidence>
<dbReference type="EMBL" id="LN483157">
    <property type="protein sequence ID" value="CED83842.1"/>
    <property type="molecule type" value="Genomic_DNA"/>
</dbReference>
<dbReference type="GO" id="GO:0000786">
    <property type="term" value="C:nucleosome"/>
    <property type="evidence" value="ECO:0007669"/>
    <property type="project" value="InterPro"/>
</dbReference>
<feature type="compositionally biased region" description="Low complexity" evidence="16">
    <location>
        <begin position="71"/>
        <end position="94"/>
    </location>
</feature>
<feature type="binding site" evidence="15">
    <location>
        <begin position="413"/>
        <end position="416"/>
    </location>
    <ligand>
        <name>S-adenosyl-L-methionine</name>
        <dbReference type="ChEBI" id="CHEBI:59789"/>
    </ligand>
</feature>
<evidence type="ECO:0000256" key="15">
    <source>
        <dbReference type="PIRSR" id="PIRSR017570-1"/>
    </source>
</evidence>
<evidence type="ECO:0000256" key="4">
    <source>
        <dbReference type="ARBA" id="ARBA00022603"/>
    </source>
</evidence>
<dbReference type="CDD" id="cd02440">
    <property type="entry name" value="AdoMet_MTases"/>
    <property type="match status" value="1"/>
</dbReference>
<feature type="compositionally biased region" description="Low complexity" evidence="16">
    <location>
        <begin position="101"/>
        <end position="128"/>
    </location>
</feature>
<dbReference type="GO" id="GO:0006281">
    <property type="term" value="P:DNA repair"/>
    <property type="evidence" value="ECO:0007669"/>
    <property type="project" value="InterPro"/>
</dbReference>
<dbReference type="PROSITE" id="PS51569">
    <property type="entry name" value="DOT1"/>
    <property type="match status" value="1"/>
</dbReference>
<dbReference type="PANTHER" id="PTHR21451">
    <property type="entry name" value="HISTONE H3 METHYLTRANSFERASE"/>
    <property type="match status" value="1"/>
</dbReference>
<dbReference type="FunFam" id="3.40.50.150:FF:000033">
    <property type="entry name" value="Histone-lysine N-methyltransferase, H3 lysine-79 specific"/>
    <property type="match status" value="1"/>
</dbReference>
<dbReference type="Gene3D" id="3.40.50.150">
    <property type="entry name" value="Vaccinia Virus protein VP39"/>
    <property type="match status" value="1"/>
</dbReference>
<feature type="compositionally biased region" description="Polar residues" evidence="16">
    <location>
        <begin position="297"/>
        <end position="318"/>
    </location>
</feature>
<accession>A0A0F7SP37</accession>
<feature type="binding site" evidence="15">
    <location>
        <position position="462"/>
    </location>
    <ligand>
        <name>S-adenosyl-L-methionine</name>
        <dbReference type="ChEBI" id="CHEBI:59789"/>
    </ligand>
</feature>
<comment type="catalytic activity">
    <reaction evidence="13 14">
        <text>L-lysyl(79)-[histone H3] + 3 S-adenosyl-L-methionine = N(6),N(6),N(6)-trimethyl-L-lysyl(79)-[histone H3] + 3 S-adenosyl-L-homocysteine + 3 H(+)</text>
        <dbReference type="Rhea" id="RHEA:60328"/>
        <dbReference type="Rhea" id="RHEA-COMP:15549"/>
        <dbReference type="Rhea" id="RHEA-COMP:15552"/>
        <dbReference type="ChEBI" id="CHEBI:15378"/>
        <dbReference type="ChEBI" id="CHEBI:29969"/>
        <dbReference type="ChEBI" id="CHEBI:57856"/>
        <dbReference type="ChEBI" id="CHEBI:59789"/>
        <dbReference type="ChEBI" id="CHEBI:61961"/>
        <dbReference type="EC" id="2.1.1.360"/>
    </reaction>
</comment>
<dbReference type="GO" id="GO:0031509">
    <property type="term" value="P:subtelomeric heterochromatin formation"/>
    <property type="evidence" value="ECO:0007669"/>
    <property type="project" value="InterPro"/>
</dbReference>
<dbReference type="SUPFAM" id="SSF53335">
    <property type="entry name" value="S-adenosyl-L-methionine-dependent methyltransferases"/>
    <property type="match status" value="1"/>
</dbReference>
<dbReference type="GO" id="GO:0042393">
    <property type="term" value="F:histone binding"/>
    <property type="evidence" value="ECO:0007669"/>
    <property type="project" value="InterPro"/>
</dbReference>
<dbReference type="InterPro" id="IPR030445">
    <property type="entry name" value="H3-K79_meTrfase"/>
</dbReference>
<feature type="compositionally biased region" description="Low complexity" evidence="16">
    <location>
        <begin position="22"/>
        <end position="35"/>
    </location>
</feature>
<comment type="function">
    <text evidence="14">Histone methyltransferase that specifically trimethylates histone H3 to form H3K79me3. This methylation is required for telomere silencing and for the pachytene checkpoint during the meiotic cell cycle by allowing the recruitment of RAD9 to double strand breaks. Nucleosomes are preferred as substrate compared to free histone.</text>
</comment>
<sequence length="604" mass="66138">MDFFNRKPGQSTVQRQRQPSGVTIKKVTHTVTVSKPNPVPLPKRIASSSSSKSQNSKLSVTSPHRKRKQVSTSTSNSHSASSSASTSTLTPSSAKRPKPNRPSSSSRRRSSSTSSSSSDPESSSSLSSESEDGIDPSTLFDDRARSGTPLDASGPIGEYIVDRSVVAKPEKKSWKSWDGFIHSADMMELERIGYVPFFNSTEKRKEAVSVKIDYPSGASERFLLLQPKSAVGEYHPVPEICRVIKIVLEHFASPLGSEPTPSSPPLTASLPLAPLGSPSTTEPISLNTPLPLPRSLVPSNPTTPAVSSPFNPNSTGSSPLPAAHPTPSQIIRAITRSIAPNVLSLPMFLQAVEQYNNLIRYLRQKGEIGKAIEGMRGLNGDVWGMICEQGYQRVVGPRMEKLKDYVPFSSNTYGELNSTFLSYLLRQTGLTPRSTFVDLGSGVGNCVFQTALQVGCESFGCEQLDGPAGLAKDQLAEFKRRAGMWGVKPGRVKLWHGDFCELKEVGEVLKRADLLVCNNYAFSSILNDRLSLLFLDLKEGAKIVSLKPFVNPDFRLTERNCSSPQAILQLQEFRFPRHSVSWTDEGGRYYIQTVNRSRLIQYLS</sequence>
<evidence type="ECO:0000256" key="14">
    <source>
        <dbReference type="PIRNR" id="PIRNR017570"/>
    </source>
</evidence>
<dbReference type="EC" id="2.1.1.360" evidence="2 14"/>
<dbReference type="GO" id="GO:0000077">
    <property type="term" value="P:DNA damage checkpoint signaling"/>
    <property type="evidence" value="ECO:0007669"/>
    <property type="project" value="InterPro"/>
</dbReference>
<keyword evidence="7" id="KW-0677">Repeat</keyword>
<organism evidence="18">
    <name type="scientific">Phaffia rhodozyma</name>
    <name type="common">Yeast</name>
    <name type="synonym">Xanthophyllomyces dendrorhous</name>
    <dbReference type="NCBI Taxonomy" id="264483"/>
    <lineage>
        <taxon>Eukaryota</taxon>
        <taxon>Fungi</taxon>
        <taxon>Dikarya</taxon>
        <taxon>Basidiomycota</taxon>
        <taxon>Agaricomycotina</taxon>
        <taxon>Tremellomycetes</taxon>
        <taxon>Cystofilobasidiales</taxon>
        <taxon>Mrakiaceae</taxon>
        <taxon>Phaffia</taxon>
    </lineage>
</organism>
<dbReference type="GO" id="GO:0032259">
    <property type="term" value="P:methylation"/>
    <property type="evidence" value="ECO:0007669"/>
    <property type="project" value="UniProtKB-KW"/>
</dbReference>
<evidence type="ECO:0000256" key="13">
    <source>
        <dbReference type="ARBA" id="ARBA00047770"/>
    </source>
</evidence>
<evidence type="ECO:0000256" key="11">
    <source>
        <dbReference type="ARBA" id="ARBA00023242"/>
    </source>
</evidence>
<evidence type="ECO:0000256" key="9">
    <source>
        <dbReference type="ARBA" id="ARBA00023015"/>
    </source>
</evidence>
<evidence type="ECO:0000256" key="1">
    <source>
        <dbReference type="ARBA" id="ARBA00004123"/>
    </source>
</evidence>
<keyword evidence="9 14" id="KW-0805">Transcription regulation</keyword>
<feature type="binding site" evidence="15">
    <location>
        <begin position="498"/>
        <end position="499"/>
    </location>
    <ligand>
        <name>S-adenosyl-L-methionine</name>
        <dbReference type="ChEBI" id="CHEBI:59789"/>
    </ligand>
</feature>
<evidence type="ECO:0000256" key="5">
    <source>
        <dbReference type="ARBA" id="ARBA00022679"/>
    </source>
</evidence>
<dbReference type="GO" id="GO:0000781">
    <property type="term" value="C:chromosome, telomeric region"/>
    <property type="evidence" value="ECO:0007669"/>
    <property type="project" value="GOC"/>
</dbReference>
<evidence type="ECO:0000259" key="17">
    <source>
        <dbReference type="PROSITE" id="PS51569"/>
    </source>
</evidence>
<keyword evidence="8 14" id="KW-0156">Chromatin regulator</keyword>
<feature type="domain" description="DOT1" evidence="17">
    <location>
        <begin position="271"/>
        <end position="604"/>
    </location>
</feature>
<evidence type="ECO:0000256" key="12">
    <source>
        <dbReference type="ARBA" id="ARBA00029821"/>
    </source>
</evidence>
<keyword evidence="4 14" id="KW-0489">Methyltransferase</keyword>
<evidence type="ECO:0000256" key="10">
    <source>
        <dbReference type="ARBA" id="ARBA00023163"/>
    </source>
</evidence>
<keyword evidence="11 14" id="KW-0539">Nucleus</keyword>
<feature type="compositionally biased region" description="Polar residues" evidence="16">
    <location>
        <begin position="8"/>
        <end position="21"/>
    </location>
</feature>
<dbReference type="PANTHER" id="PTHR21451:SF0">
    <property type="entry name" value="HISTONE-LYSINE N-METHYLTRANSFERASE, H3 LYSINE-79 SPECIFIC"/>
    <property type="match status" value="1"/>
</dbReference>
<dbReference type="InterPro" id="IPR021162">
    <property type="entry name" value="Dot1"/>
</dbReference>
<evidence type="ECO:0000256" key="2">
    <source>
        <dbReference type="ARBA" id="ARBA00012190"/>
    </source>
</evidence>
<reference evidence="18" key="1">
    <citation type="submission" date="2014-08" db="EMBL/GenBank/DDBJ databases">
        <authorList>
            <person name="Sharma Rahul"/>
            <person name="Thines Marco"/>
        </authorList>
    </citation>
    <scope>NUCLEOTIDE SEQUENCE</scope>
</reference>
<feature type="compositionally biased region" description="Low complexity" evidence="16">
    <location>
        <begin position="47"/>
        <end position="62"/>
    </location>
</feature>